<name>A0AA91PEF2_9MYCO</name>
<dbReference type="Pfam" id="PF11887">
    <property type="entry name" value="Mce4_CUP1"/>
    <property type="match status" value="1"/>
</dbReference>
<dbReference type="RefSeq" id="WP_085304047.1">
    <property type="nucleotide sequence ID" value="NZ_AP022594.1"/>
</dbReference>
<evidence type="ECO:0000259" key="3">
    <source>
        <dbReference type="Pfam" id="PF11887"/>
    </source>
</evidence>
<accession>A0AA91PEF2</accession>
<dbReference type="EMBL" id="NCXO01000022">
    <property type="protein sequence ID" value="OSC33437.1"/>
    <property type="molecule type" value="Genomic_DNA"/>
</dbReference>
<protein>
    <submittedName>
        <fullName evidence="4">MCE family protein</fullName>
    </submittedName>
</protein>
<feature type="region of interest" description="Disordered" evidence="1">
    <location>
        <begin position="430"/>
        <end position="471"/>
    </location>
</feature>
<dbReference type="InterPro" id="IPR005693">
    <property type="entry name" value="Mce"/>
</dbReference>
<keyword evidence="5" id="KW-1185">Reference proteome</keyword>
<feature type="domain" description="Mammalian cell entry C-terminal" evidence="3">
    <location>
        <begin position="121"/>
        <end position="294"/>
    </location>
</feature>
<dbReference type="AlphaFoldDB" id="A0AA91PEF2"/>
<gene>
    <name evidence="4" type="ORF">B8W67_11070</name>
</gene>
<dbReference type="Pfam" id="PF02470">
    <property type="entry name" value="MlaD"/>
    <property type="match status" value="1"/>
</dbReference>
<dbReference type="Proteomes" id="UP000193577">
    <property type="component" value="Unassembled WGS sequence"/>
</dbReference>
<dbReference type="InterPro" id="IPR052336">
    <property type="entry name" value="MlaD_Phospholipid_Transporter"/>
</dbReference>
<organism evidence="4 5">
    <name type="scientific">Mycolicibacillus koreensis</name>
    <dbReference type="NCBI Taxonomy" id="1069220"/>
    <lineage>
        <taxon>Bacteria</taxon>
        <taxon>Bacillati</taxon>
        <taxon>Actinomycetota</taxon>
        <taxon>Actinomycetes</taxon>
        <taxon>Mycobacteriales</taxon>
        <taxon>Mycobacteriaceae</taxon>
        <taxon>Mycolicibacillus</taxon>
    </lineage>
</organism>
<comment type="caution">
    <text evidence="4">The sequence shown here is derived from an EMBL/GenBank/DDBJ whole genome shotgun (WGS) entry which is preliminary data.</text>
</comment>
<dbReference type="InterPro" id="IPR003399">
    <property type="entry name" value="Mce/MlaD"/>
</dbReference>
<dbReference type="InterPro" id="IPR024516">
    <property type="entry name" value="Mce_C"/>
</dbReference>
<dbReference type="GO" id="GO:0005576">
    <property type="term" value="C:extracellular region"/>
    <property type="evidence" value="ECO:0007669"/>
    <property type="project" value="TreeGrafter"/>
</dbReference>
<dbReference type="PANTHER" id="PTHR33371">
    <property type="entry name" value="INTERMEMBRANE PHOSPHOLIPID TRANSPORT SYSTEM BINDING PROTEIN MLAD-RELATED"/>
    <property type="match status" value="1"/>
</dbReference>
<sequence length="525" mass="55383">MLTPFIKRQLVLFAVITLAAFLALGWYYLRIPSLMGIGQYTLTAELPSSGGLYATSNVTYQGITVGKVTSVEPTEEGAVATLRLDSKYKIPADASAHVHSVSAVGEQYLDLVSAGTTDKLLAENAVITDTTVPAPIGPILDEANRMLAALPKEKVGELLDETAVAVGGLGPALQRLVDSTQAIAGDFQTNIADINDIVDNVGPILDSQVDSGDAIERWATNLNVLATQSAQKDAALRRLLPQAATSADQLNEVMGGMRDTLPQTLANTAIVLDILKRYRPYVEAMLVAFPQEAASAQAVTAPYENEARALLDLGLTINQPPPCMTGFLPASEWRPPADTSSEPAPSGLYCKIPKDTPANVVRGARNIPCADVPEKRAATPKECRSDEPYEPLGTNPWYGDPEQYRNCPAPGARCDQPVDPGRVIPAPSVNNGMNPAPADKLPPPASPGGKSSVINDPVTRPGSGTVQCNGQQPNPCVYTPSAAPAAAVYTPSSGELVGPDGVRYHIDNSTDTGDDGWKEMLAPVS</sequence>
<dbReference type="PANTHER" id="PTHR33371:SF16">
    <property type="entry name" value="MCE-FAMILY PROTEIN MCE3F"/>
    <property type="match status" value="1"/>
</dbReference>
<proteinExistence type="predicted"/>
<feature type="domain" description="Mce/MlaD" evidence="2">
    <location>
        <begin position="39"/>
        <end position="112"/>
    </location>
</feature>
<dbReference type="NCBIfam" id="TIGR00996">
    <property type="entry name" value="Mtu_fam_mce"/>
    <property type="match status" value="1"/>
</dbReference>
<evidence type="ECO:0000313" key="4">
    <source>
        <dbReference type="EMBL" id="OSC33437.1"/>
    </source>
</evidence>
<evidence type="ECO:0000313" key="5">
    <source>
        <dbReference type="Proteomes" id="UP000193577"/>
    </source>
</evidence>
<reference evidence="4 5" key="1">
    <citation type="submission" date="2017-04" db="EMBL/GenBank/DDBJ databases">
        <title>The new phylogeny of genus Mycobacterium.</title>
        <authorList>
            <person name="Tortoli E."/>
            <person name="Trovato A."/>
            <person name="Cirillo D.M."/>
        </authorList>
    </citation>
    <scope>NUCLEOTIDE SEQUENCE [LARGE SCALE GENOMIC DNA]</scope>
    <source>
        <strain evidence="4 5">KCTC 19819</strain>
    </source>
</reference>
<feature type="compositionally biased region" description="Polar residues" evidence="1">
    <location>
        <begin position="462"/>
        <end position="471"/>
    </location>
</feature>
<evidence type="ECO:0000259" key="2">
    <source>
        <dbReference type="Pfam" id="PF02470"/>
    </source>
</evidence>
<evidence type="ECO:0000256" key="1">
    <source>
        <dbReference type="SAM" id="MobiDB-lite"/>
    </source>
</evidence>